<name>A0A1X0RPT0_RHIZD</name>
<dbReference type="PANTHER" id="PTHR45786">
    <property type="entry name" value="DNA BINDING PROTEIN-LIKE"/>
    <property type="match status" value="1"/>
</dbReference>
<organism evidence="1 2">
    <name type="scientific">Rhizopus microsporus</name>
    <dbReference type="NCBI Taxonomy" id="58291"/>
    <lineage>
        <taxon>Eukaryota</taxon>
        <taxon>Fungi</taxon>
        <taxon>Fungi incertae sedis</taxon>
        <taxon>Mucoromycota</taxon>
        <taxon>Mucoromycotina</taxon>
        <taxon>Mucoromycetes</taxon>
        <taxon>Mucorales</taxon>
        <taxon>Mucorineae</taxon>
        <taxon>Rhizopodaceae</taxon>
        <taxon>Rhizopus</taxon>
    </lineage>
</organism>
<evidence type="ECO:0000313" key="2">
    <source>
        <dbReference type="Proteomes" id="UP000242381"/>
    </source>
</evidence>
<evidence type="ECO:0000313" key="1">
    <source>
        <dbReference type="EMBL" id="ORE14027.1"/>
    </source>
</evidence>
<dbReference type="EMBL" id="KV921495">
    <property type="protein sequence ID" value="ORE14027.1"/>
    <property type="molecule type" value="Genomic_DNA"/>
</dbReference>
<accession>A0A1X0RPT0</accession>
<proteinExistence type="predicted"/>
<sequence length="329" mass="36995">MENNNQSIASCSSCHAPLPVYSCHPTCQACRKRVAASRHLEADQEEQLSLLMLKIDPEADPGQNLLPISLSFLAFILWTLDEWTRDAPTLGSCCKRGSIQLQLLPDPPEYLKDLLASTDIQRRHFKDNLRQYNAAFAFTSLECDIVSAEERNANSNRGGPSTFRIHDALCHRQGPLLSVEGNTSLLLNCTSKIFQLCFLNARIYRHAYEILSNHESSRINSEDRANNNSSAESGSPYGIISSSMRMHLIEGGVRRIHNLTTMEEVAAVVPIEYIDRNFRDIVLTLRSSSRNDSLGQGYDFEQHFQRISQTHASYVYTNCVLTFHHGTCG</sequence>
<reference evidence="1 2" key="1">
    <citation type="journal article" date="2016" name="Proc. Natl. Acad. Sci. U.S.A.">
        <title>Lipid metabolic changes in an early divergent fungus govern the establishment of a mutualistic symbiosis with endobacteria.</title>
        <authorList>
            <person name="Lastovetsky O.A."/>
            <person name="Gaspar M.L."/>
            <person name="Mondo S.J."/>
            <person name="LaButti K.M."/>
            <person name="Sandor L."/>
            <person name="Grigoriev I.V."/>
            <person name="Henry S.A."/>
            <person name="Pawlowska T.E."/>
        </authorList>
    </citation>
    <scope>NUCLEOTIDE SEQUENCE [LARGE SCALE GENOMIC DNA]</scope>
    <source>
        <strain evidence="1 2">ATCC 11559</strain>
    </source>
</reference>
<protein>
    <submittedName>
        <fullName evidence="1">Uncharacterized protein</fullName>
    </submittedName>
</protein>
<dbReference type="AlphaFoldDB" id="A0A1X0RPT0"/>
<gene>
    <name evidence="1" type="ORF">BCV71DRAFT_267822</name>
</gene>
<dbReference type="PANTHER" id="PTHR45786:SF74">
    <property type="entry name" value="ATP-DEPENDENT DNA HELICASE"/>
    <property type="match status" value="1"/>
</dbReference>
<dbReference type="Proteomes" id="UP000242381">
    <property type="component" value="Unassembled WGS sequence"/>
</dbReference>
<dbReference type="VEuPathDB" id="FungiDB:BCV72DRAFT_307851"/>